<dbReference type="Gene3D" id="3.30.70.270">
    <property type="match status" value="1"/>
</dbReference>
<sequence>MEFILNILKRIDIPLWIRNKEGKIIFINNSLQKKFDISINDINFSMEKSVSKELKKLYDIMIMPKFNSSFTYEIKNKIYKPIILFCDDKSKNEVAILIDVTDVSFKSNNQQINMLKNVIDNIPELIFYKDDKLRYVSINKEFKNFYEKIGVKDIIGKTDLEFSLDSSFTRACKEHDDIVLKTKETLYSEEEFPIPGKDEFCTLNSVKAPIIGEDGNVLGLIGVARDITEQKKLEKKLRYLSYTDRLTSLYNRAYFDEKVSEFIENKKFPIGVVIGDVNGLKIVNDTLGHLDGDRLLKEMANVLKESCGDKGLVFRWGGDEFITLIPNSTEKDCLKLIEKVNNLCDKKIYDNFKLSISQGHSMINEHTSLDDALRDAEDKVYRQKILDNKSVRVSILNTLRESLEEKNLETQEHTKRVAKYSVKVGKALGLNDEILEKLALVGELHDIGKIGIPEHILLKPDKLTNDEYEIMKTHAEKGYRLALLLPELSYIARDILTHHERWDGRGYPLGLKGEEIPLVARIVSVIDSFDAMTNDRIHERRMSKYKAIKEIKACSGKQFDPKIVEVFSNIIENELENKKY</sequence>
<dbReference type="PANTHER" id="PTHR45228">
    <property type="entry name" value="CYCLIC DI-GMP PHOSPHODIESTERASE TM_0186-RELATED"/>
    <property type="match status" value="1"/>
</dbReference>
<dbReference type="InterPro" id="IPR052020">
    <property type="entry name" value="Cyclic_di-GMP/3'3'-cGAMP_PDE"/>
</dbReference>
<dbReference type="SMART" id="SM00267">
    <property type="entry name" value="GGDEF"/>
    <property type="match status" value="1"/>
</dbReference>
<dbReference type="PANTHER" id="PTHR45228:SF1">
    <property type="entry name" value="CYCLIC DI-GMP PHOSPHODIESTERASE TM_0186"/>
    <property type="match status" value="1"/>
</dbReference>
<dbReference type="InterPro" id="IPR013656">
    <property type="entry name" value="PAS_4"/>
</dbReference>
<dbReference type="SUPFAM" id="SSF55073">
    <property type="entry name" value="Nucleotide cyclase"/>
    <property type="match status" value="1"/>
</dbReference>
<dbReference type="Pfam" id="PF00990">
    <property type="entry name" value="GGDEF"/>
    <property type="match status" value="1"/>
</dbReference>
<keyword evidence="5" id="KW-1185">Reference proteome</keyword>
<dbReference type="InterPro" id="IPR035965">
    <property type="entry name" value="PAS-like_dom_sf"/>
</dbReference>
<protein>
    <recommendedName>
        <fullName evidence="6">Diguanylate cyclase</fullName>
    </recommendedName>
</protein>
<dbReference type="Gene3D" id="1.10.3210.10">
    <property type="entry name" value="Hypothetical protein af1432"/>
    <property type="match status" value="1"/>
</dbReference>
<feature type="domain" description="PAC" evidence="1">
    <location>
        <begin position="188"/>
        <end position="239"/>
    </location>
</feature>
<dbReference type="NCBIfam" id="TIGR00254">
    <property type="entry name" value="GGDEF"/>
    <property type="match status" value="1"/>
</dbReference>
<dbReference type="InterPro" id="IPR043128">
    <property type="entry name" value="Rev_trsase/Diguanyl_cyclase"/>
</dbReference>
<evidence type="ECO:0000259" key="1">
    <source>
        <dbReference type="PROSITE" id="PS50113"/>
    </source>
</evidence>
<evidence type="ECO:0000259" key="3">
    <source>
        <dbReference type="PROSITE" id="PS51832"/>
    </source>
</evidence>
<dbReference type="PROSITE" id="PS51832">
    <property type="entry name" value="HD_GYP"/>
    <property type="match status" value="1"/>
</dbReference>
<dbReference type="SMART" id="SM00471">
    <property type="entry name" value="HDc"/>
    <property type="match status" value="1"/>
</dbReference>
<dbReference type="Pfam" id="PF08448">
    <property type="entry name" value="PAS_4"/>
    <property type="match status" value="1"/>
</dbReference>
<feature type="domain" description="GGDEF" evidence="2">
    <location>
        <begin position="268"/>
        <end position="396"/>
    </location>
</feature>
<gene>
    <name evidence="4" type="ORF">GCM10008917_15150</name>
</gene>
<dbReference type="Pfam" id="PF13487">
    <property type="entry name" value="HD_5"/>
    <property type="match status" value="1"/>
</dbReference>
<dbReference type="Gene3D" id="3.30.450.20">
    <property type="entry name" value="PAS domain"/>
    <property type="match status" value="1"/>
</dbReference>
<dbReference type="Proteomes" id="UP001400965">
    <property type="component" value="Unassembled WGS sequence"/>
</dbReference>
<dbReference type="InterPro" id="IPR037522">
    <property type="entry name" value="HD_GYP_dom"/>
</dbReference>
<dbReference type="PROSITE" id="PS50887">
    <property type="entry name" value="GGDEF"/>
    <property type="match status" value="1"/>
</dbReference>
<dbReference type="InterPro" id="IPR029787">
    <property type="entry name" value="Nucleotide_cyclase"/>
</dbReference>
<dbReference type="InterPro" id="IPR003607">
    <property type="entry name" value="HD/PDEase_dom"/>
</dbReference>
<proteinExistence type="predicted"/>
<feature type="domain" description="HD-GYP" evidence="3">
    <location>
        <begin position="388"/>
        <end position="580"/>
    </location>
</feature>
<evidence type="ECO:0000313" key="4">
    <source>
        <dbReference type="EMBL" id="GAA0863869.1"/>
    </source>
</evidence>
<dbReference type="RefSeq" id="WP_346044514.1">
    <property type="nucleotide sequence ID" value="NZ_BAAACP010000007.1"/>
</dbReference>
<reference evidence="4 5" key="1">
    <citation type="journal article" date="2019" name="Int. J. Syst. Evol. Microbiol.">
        <title>The Global Catalogue of Microorganisms (GCM) 10K type strain sequencing project: providing services to taxonomists for standard genome sequencing and annotation.</title>
        <authorList>
            <consortium name="The Broad Institute Genomics Platform"/>
            <consortium name="The Broad Institute Genome Sequencing Center for Infectious Disease"/>
            <person name="Wu L."/>
            <person name="Ma J."/>
        </authorList>
    </citation>
    <scope>NUCLEOTIDE SEQUENCE [LARGE SCALE GENOMIC DNA]</scope>
    <source>
        <strain evidence="4 5">JCM 6486</strain>
    </source>
</reference>
<dbReference type="SUPFAM" id="SSF55785">
    <property type="entry name" value="PYP-like sensor domain (PAS domain)"/>
    <property type="match status" value="1"/>
</dbReference>
<evidence type="ECO:0000313" key="5">
    <source>
        <dbReference type="Proteomes" id="UP001400965"/>
    </source>
</evidence>
<dbReference type="InterPro" id="IPR000160">
    <property type="entry name" value="GGDEF_dom"/>
</dbReference>
<organism evidence="4 5">
    <name type="scientific">Paraclostridium tenue</name>
    <dbReference type="NCBI Taxonomy" id="1737"/>
    <lineage>
        <taxon>Bacteria</taxon>
        <taxon>Bacillati</taxon>
        <taxon>Bacillota</taxon>
        <taxon>Clostridia</taxon>
        <taxon>Peptostreptococcales</taxon>
        <taxon>Peptostreptococcaceae</taxon>
        <taxon>Paraclostridium</taxon>
    </lineage>
</organism>
<evidence type="ECO:0008006" key="6">
    <source>
        <dbReference type="Google" id="ProtNLM"/>
    </source>
</evidence>
<name>A0ABN1M3P8_9FIRM</name>
<dbReference type="PROSITE" id="PS50113">
    <property type="entry name" value="PAC"/>
    <property type="match status" value="1"/>
</dbReference>
<dbReference type="InterPro" id="IPR000700">
    <property type="entry name" value="PAS-assoc_C"/>
</dbReference>
<dbReference type="SUPFAM" id="SSF109604">
    <property type="entry name" value="HD-domain/PDEase-like"/>
    <property type="match status" value="1"/>
</dbReference>
<dbReference type="EMBL" id="BAAACP010000007">
    <property type="protein sequence ID" value="GAA0863869.1"/>
    <property type="molecule type" value="Genomic_DNA"/>
</dbReference>
<dbReference type="CDD" id="cd01949">
    <property type="entry name" value="GGDEF"/>
    <property type="match status" value="1"/>
</dbReference>
<accession>A0ABN1M3P8</accession>
<evidence type="ECO:0000259" key="2">
    <source>
        <dbReference type="PROSITE" id="PS50887"/>
    </source>
</evidence>
<dbReference type="CDD" id="cd00077">
    <property type="entry name" value="HDc"/>
    <property type="match status" value="1"/>
</dbReference>
<comment type="caution">
    <text evidence="4">The sequence shown here is derived from an EMBL/GenBank/DDBJ whole genome shotgun (WGS) entry which is preliminary data.</text>
</comment>